<protein>
    <recommendedName>
        <fullName evidence="4">Head-to-tail stopper</fullName>
    </recommendedName>
</protein>
<organism evidence="2 3">
    <name type="scientific">Microbacterium algeriense</name>
    <dbReference type="NCBI Taxonomy" id="2615184"/>
    <lineage>
        <taxon>Bacteria</taxon>
        <taxon>Bacillati</taxon>
        <taxon>Actinomycetota</taxon>
        <taxon>Actinomycetes</taxon>
        <taxon>Micrococcales</taxon>
        <taxon>Microbacteriaceae</taxon>
        <taxon>Microbacterium</taxon>
    </lineage>
</organism>
<dbReference type="GeneID" id="77475990"/>
<comment type="caution">
    <text evidence="2">The sequence shown here is derived from an EMBL/GenBank/DDBJ whole genome shotgun (WGS) entry which is preliminary data.</text>
</comment>
<evidence type="ECO:0008006" key="4">
    <source>
        <dbReference type="Google" id="ProtNLM"/>
    </source>
</evidence>
<feature type="region of interest" description="Disordered" evidence="1">
    <location>
        <begin position="92"/>
        <end position="119"/>
    </location>
</feature>
<sequence length="119" mass="12941">MHFPHGHTVYRLRAGIVRDRTTNREVRGDWTNPDVLPIPGAFVAQTSTSLLGDATRQQAVEAKSLFCDGTFDVQKGDRIRDGGDGAPIYTIDGIPPAADTNPFTGWTPPREIPLTRAVG</sequence>
<gene>
    <name evidence="2" type="ORF">F6A08_05980</name>
</gene>
<dbReference type="EMBL" id="WAAO01000001">
    <property type="protein sequence ID" value="KAB1867333.1"/>
    <property type="molecule type" value="Genomic_DNA"/>
</dbReference>
<evidence type="ECO:0000256" key="1">
    <source>
        <dbReference type="SAM" id="MobiDB-lite"/>
    </source>
</evidence>
<evidence type="ECO:0000313" key="2">
    <source>
        <dbReference type="EMBL" id="KAB1867333.1"/>
    </source>
</evidence>
<reference evidence="3" key="1">
    <citation type="submission" date="2019-09" db="EMBL/GenBank/DDBJ databases">
        <title>Whole genome sequencing of Microbacterium maritypicum.</title>
        <authorList>
            <person name="Lenchi N."/>
        </authorList>
    </citation>
    <scope>NUCLEOTIDE SEQUENCE [LARGE SCALE GENOMIC DNA]</scope>
    <source>
        <strain evidence="3">G1</strain>
    </source>
</reference>
<dbReference type="RefSeq" id="WP_151458891.1">
    <property type="nucleotide sequence ID" value="NZ_WAAO01000001.1"/>
</dbReference>
<evidence type="ECO:0000313" key="3">
    <source>
        <dbReference type="Proteomes" id="UP000478836"/>
    </source>
</evidence>
<keyword evidence="3" id="KW-1185">Reference proteome</keyword>
<dbReference type="Proteomes" id="UP000478836">
    <property type="component" value="Unassembled WGS sequence"/>
</dbReference>
<proteinExistence type="predicted"/>
<name>A0ABQ6VAU3_9MICO</name>
<accession>A0ABQ6VAU3</accession>